<dbReference type="PANTHER" id="PTHR46224:SF6">
    <property type="entry name" value="ANKYRIN REPEAT FAMILY PROTEIN"/>
    <property type="match status" value="1"/>
</dbReference>
<evidence type="ECO:0000313" key="3">
    <source>
        <dbReference type="EMBL" id="MBK5176560.1"/>
    </source>
</evidence>
<dbReference type="EMBL" id="JADRCP010000002">
    <property type="protein sequence ID" value="MBK5176560.1"/>
    <property type="molecule type" value="Genomic_DNA"/>
</dbReference>
<dbReference type="RefSeq" id="WP_228398479.1">
    <property type="nucleotide sequence ID" value="NZ_JADRCP010000002.1"/>
</dbReference>
<evidence type="ECO:0000313" key="5">
    <source>
        <dbReference type="Proteomes" id="UP001296969"/>
    </source>
</evidence>
<gene>
    <name evidence="3" type="ORF">I2492_09520</name>
    <name evidence="2" type="ORF">I2493_11865</name>
</gene>
<dbReference type="Proteomes" id="UP000807542">
    <property type="component" value="Unassembled WGS sequence"/>
</dbReference>
<dbReference type="InterPro" id="IPR036770">
    <property type="entry name" value="Ankyrin_rpt-contain_sf"/>
</dbReference>
<sequence>MLNLYRNIFLVLVCYTGSFGNYAYALFEGLPPNYFEAQLYLSEGQGRFVKMTKLDDKSLTAILTIKGTKFQTHAFDKSNPEQKNIGNKPAPIYSSPELPVYPSLLKPNSNLTTRMFSNTAQQSLFIAYGLESGNQACIDNHCIKQRAKKNFEFHGFMLIPLSLYRADSAENQYLPTVIGFDGVENSPESAQPQVVFTQYSGEWNEDLKKQAKDFFEQGWASIYKNISFPENISYQQPAIESVQLQELRKIYSEVAATQFGSKGFNQAFTKMQTFFKHNRYQDLDKENKHSTYTIWLTDYGYWLFKTNQTQEAIEILHEAASRDAGNPAKYLVLADAQMHMSMSMPYRLELKEKRTYYSLAAKDNYRQYCRFMLEQDKEIKGETQVRIKHYLGINEIKPEYCIAHFRLVNAVRNGKLNLVQSLIDQGLNANIQGYYGRSLLGYAVNNNNYNMVSLLLKNGADAAFTEGEGNGRQGILVFALKNLSWQAGRLAKDQPLNTRLADLLLSNGADINALSLNNSWVLMDAIIDRADERVIRYLLANGANPQLKEANTYKTPLIASLTRNLLDTAQILMQEGKADVNYTTYSSLYQCGTPLIFFLNELDIRERRDKVGSVKPEVITTLKMLFEKGADPTLGGKSKGKECSEKNGWEVVEMLARKIPSPELRCIIDQHRPSDAVSSDKENSPLCHLKLVKKPELKHGKWVYWNNSNMNYSSIYKNDNKISIWRGWDNSNKTTLEQNYGSDSDKNK</sequence>
<protein>
    <submittedName>
        <fullName evidence="3">Ankyrin repeat domain-containing protein</fullName>
    </submittedName>
</protein>
<feature type="repeat" description="ANK" evidence="1">
    <location>
        <begin position="435"/>
        <end position="467"/>
    </location>
</feature>
<keyword evidence="1" id="KW-0040">ANK repeat</keyword>
<evidence type="ECO:0000313" key="2">
    <source>
        <dbReference type="EMBL" id="MBK5073709.1"/>
    </source>
</evidence>
<organism evidence="3 4">
    <name type="scientific">Limnobaculum xujianqingii</name>
    <dbReference type="NCBI Taxonomy" id="2738837"/>
    <lineage>
        <taxon>Bacteria</taxon>
        <taxon>Pseudomonadati</taxon>
        <taxon>Pseudomonadota</taxon>
        <taxon>Gammaproteobacteria</taxon>
        <taxon>Enterobacterales</taxon>
        <taxon>Budviciaceae</taxon>
        <taxon>Limnobaculum</taxon>
    </lineage>
</organism>
<proteinExistence type="predicted"/>
<dbReference type="SUPFAM" id="SSF48403">
    <property type="entry name" value="Ankyrin repeat"/>
    <property type="match status" value="1"/>
</dbReference>
<keyword evidence="5" id="KW-1185">Reference proteome</keyword>
<comment type="caution">
    <text evidence="3">The sequence shown here is derived from an EMBL/GenBank/DDBJ whole genome shotgun (WGS) entry which is preliminary data.</text>
</comment>
<reference evidence="3 5" key="1">
    <citation type="submission" date="2020-11" db="EMBL/GenBank/DDBJ databases">
        <title>Insectihabitans protaetiae gen. nov. sp. nov. and Insectihabitans allomyrinae sp. nov., isolated from larvae of Protaetia brevitarsis seulensis and Allomyrina dichotoma, respectively.</title>
        <authorList>
            <person name="Lee S.D."/>
            <person name="Byeon Y.-S."/>
            <person name="Kim S.-M."/>
            <person name="Yang H.L."/>
            <person name="Kim I.S."/>
        </authorList>
    </citation>
    <scope>NUCLEOTIDE SEQUENCE</scope>
    <source>
        <strain evidence="3">CWB-B4</strain>
        <strain evidence="2 5">CWB-B43</strain>
    </source>
</reference>
<dbReference type="SMART" id="SM00248">
    <property type="entry name" value="ANK"/>
    <property type="match status" value="4"/>
</dbReference>
<dbReference type="Proteomes" id="UP001296969">
    <property type="component" value="Unassembled WGS sequence"/>
</dbReference>
<accession>A0A9D7AI90</accession>
<name>A0A9D7AI90_9GAMM</name>
<dbReference type="EMBL" id="JADRCQ010000002">
    <property type="protein sequence ID" value="MBK5073709.1"/>
    <property type="molecule type" value="Genomic_DNA"/>
</dbReference>
<dbReference type="InterPro" id="IPR051616">
    <property type="entry name" value="Cul2-RING_E3_ligase_SR"/>
</dbReference>
<dbReference type="Pfam" id="PF12796">
    <property type="entry name" value="Ank_2"/>
    <property type="match status" value="1"/>
</dbReference>
<dbReference type="PROSITE" id="PS50088">
    <property type="entry name" value="ANK_REPEAT"/>
    <property type="match status" value="1"/>
</dbReference>
<evidence type="ECO:0000313" key="4">
    <source>
        <dbReference type="Proteomes" id="UP000807542"/>
    </source>
</evidence>
<evidence type="ECO:0000256" key="1">
    <source>
        <dbReference type="PROSITE-ProRule" id="PRU00023"/>
    </source>
</evidence>
<dbReference type="InterPro" id="IPR002110">
    <property type="entry name" value="Ankyrin_rpt"/>
</dbReference>
<dbReference type="Gene3D" id="1.25.40.20">
    <property type="entry name" value="Ankyrin repeat-containing domain"/>
    <property type="match status" value="1"/>
</dbReference>
<dbReference type="PROSITE" id="PS50297">
    <property type="entry name" value="ANK_REP_REGION"/>
    <property type="match status" value="1"/>
</dbReference>
<dbReference type="PANTHER" id="PTHR46224">
    <property type="entry name" value="ANKYRIN REPEAT FAMILY PROTEIN"/>
    <property type="match status" value="1"/>
</dbReference>
<dbReference type="AlphaFoldDB" id="A0A9D7AI90"/>